<dbReference type="AlphaFoldDB" id="A0A494XHA1"/>
<dbReference type="Proteomes" id="UP000282076">
    <property type="component" value="Unassembled WGS sequence"/>
</dbReference>
<accession>A0A494XHA1</accession>
<dbReference type="EMBL" id="RBZM01000008">
    <property type="protein sequence ID" value="RKP50115.1"/>
    <property type="molecule type" value="Genomic_DNA"/>
</dbReference>
<evidence type="ECO:0008006" key="3">
    <source>
        <dbReference type="Google" id="ProtNLM"/>
    </source>
</evidence>
<dbReference type="RefSeq" id="WP_120978798.1">
    <property type="nucleotide sequence ID" value="NZ_RBZM01000008.1"/>
</dbReference>
<dbReference type="OrthoDB" id="2664080at2"/>
<reference evidence="1 2" key="1">
    <citation type="submission" date="2018-10" db="EMBL/GenBank/DDBJ databases">
        <title>Cohnella sp. M2MS4P-1, whole genome shotgun sequence.</title>
        <authorList>
            <person name="Tuo L."/>
        </authorList>
    </citation>
    <scope>NUCLEOTIDE SEQUENCE [LARGE SCALE GENOMIC DNA]</scope>
    <source>
        <strain evidence="1 2">M2MS4P-1</strain>
    </source>
</reference>
<evidence type="ECO:0000313" key="1">
    <source>
        <dbReference type="EMBL" id="RKP50115.1"/>
    </source>
</evidence>
<comment type="caution">
    <text evidence="1">The sequence shown here is derived from an EMBL/GenBank/DDBJ whole genome shotgun (WGS) entry which is preliminary data.</text>
</comment>
<proteinExistence type="predicted"/>
<protein>
    <recommendedName>
        <fullName evidence="3">DUF2140 family protein</fullName>
    </recommendedName>
</protein>
<sequence>MKKLLIGLFVLIFAIAFACVGFLYYIKPDQPLDLAYKKVPLKERALSMAKRVSTEMKLTEEDVANLAIKSLADNPQVEKDIRVTGARFSLEGDLLIADLNVDWKDRFAAGLHLVYRLRWEDPNVVASIESAHLKGIKLPVSMFSDRIIPIGGELPDVLRISGMKWEDGGVNVQFKKPSPSDLLKLITGG</sequence>
<gene>
    <name evidence="1" type="ORF">D7Z26_20110</name>
</gene>
<organism evidence="1 2">
    <name type="scientific">Cohnella endophytica</name>
    <dbReference type="NCBI Taxonomy" id="2419778"/>
    <lineage>
        <taxon>Bacteria</taxon>
        <taxon>Bacillati</taxon>
        <taxon>Bacillota</taxon>
        <taxon>Bacilli</taxon>
        <taxon>Bacillales</taxon>
        <taxon>Paenibacillaceae</taxon>
        <taxon>Cohnella</taxon>
    </lineage>
</organism>
<evidence type="ECO:0000313" key="2">
    <source>
        <dbReference type="Proteomes" id="UP000282076"/>
    </source>
</evidence>
<keyword evidence="2" id="KW-1185">Reference proteome</keyword>
<dbReference type="PROSITE" id="PS51257">
    <property type="entry name" value="PROKAR_LIPOPROTEIN"/>
    <property type="match status" value="1"/>
</dbReference>
<name>A0A494XHA1_9BACL</name>